<comment type="domain">
    <text evidence="8">The N-terminal domain determines nucleotide recognition and specific binding, while the C-terminal domain determines the specific binding to the target protein.</text>
</comment>
<dbReference type="InterPro" id="IPR025877">
    <property type="entry name" value="MobA-like_NTP_Trfase"/>
</dbReference>
<dbReference type="InterPro" id="IPR013482">
    <property type="entry name" value="Molybde_CF_guanTrfase"/>
</dbReference>
<dbReference type="GO" id="GO:0005737">
    <property type="term" value="C:cytoplasm"/>
    <property type="evidence" value="ECO:0007669"/>
    <property type="project" value="UniProtKB-SubCell"/>
</dbReference>
<feature type="binding site" evidence="8">
    <location>
        <position position="100"/>
    </location>
    <ligand>
        <name>Mg(2+)</name>
        <dbReference type="ChEBI" id="CHEBI:18420"/>
    </ligand>
</feature>
<feature type="binding site" evidence="8">
    <location>
        <position position="24"/>
    </location>
    <ligand>
        <name>GTP</name>
        <dbReference type="ChEBI" id="CHEBI:37565"/>
    </ligand>
</feature>
<proteinExistence type="inferred from homology"/>
<dbReference type="GO" id="GO:0046872">
    <property type="term" value="F:metal ion binding"/>
    <property type="evidence" value="ECO:0007669"/>
    <property type="project" value="UniProtKB-KW"/>
</dbReference>
<evidence type="ECO:0000256" key="7">
    <source>
        <dbReference type="ARBA" id="ARBA00023150"/>
    </source>
</evidence>
<dbReference type="HAMAP" id="MF_00316">
    <property type="entry name" value="MobA"/>
    <property type="match status" value="1"/>
</dbReference>
<dbReference type="GO" id="GO:0061603">
    <property type="term" value="F:molybdenum cofactor guanylyltransferase activity"/>
    <property type="evidence" value="ECO:0007669"/>
    <property type="project" value="UniProtKB-EC"/>
</dbReference>
<accession>A0A5C1A7D3</accession>
<feature type="binding site" evidence="8">
    <location>
        <position position="100"/>
    </location>
    <ligand>
        <name>GTP</name>
        <dbReference type="ChEBI" id="CHEBI:37565"/>
    </ligand>
</feature>
<dbReference type="GO" id="GO:1902758">
    <property type="term" value="P:bis(molybdopterin guanine dinucleotide)molybdenum biosynthetic process"/>
    <property type="evidence" value="ECO:0007669"/>
    <property type="project" value="TreeGrafter"/>
</dbReference>
<sequence>MSVENLTAVILAGGQGRRMGGQDKGLVPLAGLPMISHVITRLAPQVRHLIINANRSHERYRALGWPVIPDQEEGYAGPLMGMLTAMRHVRTPWVLIAPCDTPLLPHDLVSRLQSAASEDRDIVQACDSERVHPVVALMRTSLADDLATTLAAGERRIDRWYARHRLASVCFESHMAFANVNHESDGEALLSLLDKPRDDNPGS</sequence>
<comment type="subunit">
    <text evidence="8">Monomer.</text>
</comment>
<dbReference type="Proteomes" id="UP000322553">
    <property type="component" value="Chromosome"/>
</dbReference>
<evidence type="ECO:0000256" key="2">
    <source>
        <dbReference type="ARBA" id="ARBA00022679"/>
    </source>
</evidence>
<keyword evidence="5 8" id="KW-0460">Magnesium</keyword>
<comment type="subcellular location">
    <subcellularLocation>
        <location evidence="8">Cytoplasm</location>
    </subcellularLocation>
</comment>
<evidence type="ECO:0000313" key="11">
    <source>
        <dbReference type="Proteomes" id="UP000322553"/>
    </source>
</evidence>
<keyword evidence="7 8" id="KW-0501">Molybdenum cofactor biosynthesis</keyword>
<gene>
    <name evidence="8 10" type="primary">mobA</name>
    <name evidence="10" type="ORF">FY550_08995</name>
</gene>
<keyword evidence="10" id="KW-0548">Nucleotidyltransferase</keyword>
<feature type="binding site" evidence="8">
    <location>
        <position position="70"/>
    </location>
    <ligand>
        <name>GTP</name>
        <dbReference type="ChEBI" id="CHEBI:37565"/>
    </ligand>
</feature>
<comment type="similarity">
    <text evidence="8">Belongs to the MobA family.</text>
</comment>
<dbReference type="CDD" id="cd02503">
    <property type="entry name" value="MobA"/>
    <property type="match status" value="1"/>
</dbReference>
<feature type="domain" description="MobA-like NTP transferase" evidence="9">
    <location>
        <begin position="8"/>
        <end position="164"/>
    </location>
</feature>
<keyword evidence="11" id="KW-1185">Reference proteome</keyword>
<comment type="function">
    <text evidence="8">Transfers a GMP moiety from GTP to Mo-molybdopterin (Mo-MPT) cofactor (Moco or molybdenum cofactor) to form Mo-molybdopterin guanine dinucleotide (Mo-MGD) cofactor.</text>
</comment>
<dbReference type="GO" id="GO:0005525">
    <property type="term" value="F:GTP binding"/>
    <property type="evidence" value="ECO:0007669"/>
    <property type="project" value="UniProtKB-UniRule"/>
</dbReference>
<evidence type="ECO:0000259" key="9">
    <source>
        <dbReference type="Pfam" id="PF12804"/>
    </source>
</evidence>
<name>A0A5C1A7D3_9GAMM</name>
<organism evidence="10 11">
    <name type="scientific">Kushneria phosphatilytica</name>
    <dbReference type="NCBI Taxonomy" id="657387"/>
    <lineage>
        <taxon>Bacteria</taxon>
        <taxon>Pseudomonadati</taxon>
        <taxon>Pseudomonadota</taxon>
        <taxon>Gammaproteobacteria</taxon>
        <taxon>Oceanospirillales</taxon>
        <taxon>Halomonadaceae</taxon>
        <taxon>Kushneria</taxon>
    </lineage>
</organism>
<keyword evidence="2 8" id="KW-0808">Transferase</keyword>
<protein>
    <recommendedName>
        <fullName evidence="8">Molybdenum cofactor guanylyltransferase</fullName>
        <shortName evidence="8">MoCo guanylyltransferase</shortName>
        <ecNumber evidence="8">2.7.7.77</ecNumber>
    </recommendedName>
    <alternativeName>
        <fullName evidence="8">GTP:molybdopterin guanylyltransferase</fullName>
    </alternativeName>
    <alternativeName>
        <fullName evidence="8">Mo-MPT guanylyltransferase</fullName>
    </alternativeName>
    <alternativeName>
        <fullName evidence="8">Molybdopterin guanylyltransferase</fullName>
    </alternativeName>
    <alternativeName>
        <fullName evidence="8">Molybdopterin-guanine dinucleotide synthase</fullName>
        <shortName evidence="8">MGD synthase</shortName>
    </alternativeName>
</protein>
<dbReference type="EMBL" id="CP043420">
    <property type="protein sequence ID" value="QEL12805.1"/>
    <property type="molecule type" value="Genomic_DNA"/>
</dbReference>
<dbReference type="NCBIfam" id="TIGR02665">
    <property type="entry name" value="molyb_mobA"/>
    <property type="match status" value="1"/>
</dbReference>
<dbReference type="PANTHER" id="PTHR19136">
    <property type="entry name" value="MOLYBDENUM COFACTOR GUANYLYLTRANSFERASE"/>
    <property type="match status" value="1"/>
</dbReference>
<comment type="cofactor">
    <cofactor evidence="8">
        <name>Mg(2+)</name>
        <dbReference type="ChEBI" id="CHEBI:18420"/>
    </cofactor>
</comment>
<dbReference type="InterPro" id="IPR029044">
    <property type="entry name" value="Nucleotide-diphossugar_trans"/>
</dbReference>
<comment type="catalytic activity">
    <reaction evidence="8">
        <text>Mo-molybdopterin + GTP + H(+) = Mo-molybdopterin guanine dinucleotide + diphosphate</text>
        <dbReference type="Rhea" id="RHEA:34243"/>
        <dbReference type="ChEBI" id="CHEBI:15378"/>
        <dbReference type="ChEBI" id="CHEBI:33019"/>
        <dbReference type="ChEBI" id="CHEBI:37565"/>
        <dbReference type="ChEBI" id="CHEBI:71302"/>
        <dbReference type="ChEBI" id="CHEBI:71310"/>
        <dbReference type="EC" id="2.7.7.77"/>
    </reaction>
</comment>
<dbReference type="PANTHER" id="PTHR19136:SF81">
    <property type="entry name" value="MOLYBDENUM COFACTOR GUANYLYLTRANSFERASE"/>
    <property type="match status" value="1"/>
</dbReference>
<dbReference type="AlphaFoldDB" id="A0A5C1A7D3"/>
<evidence type="ECO:0000256" key="6">
    <source>
        <dbReference type="ARBA" id="ARBA00023134"/>
    </source>
</evidence>
<dbReference type="EC" id="2.7.7.77" evidence="8"/>
<evidence type="ECO:0000256" key="4">
    <source>
        <dbReference type="ARBA" id="ARBA00022741"/>
    </source>
</evidence>
<dbReference type="Gene3D" id="3.90.550.10">
    <property type="entry name" value="Spore Coat Polysaccharide Biosynthesis Protein SpsA, Chain A"/>
    <property type="match status" value="1"/>
</dbReference>
<keyword evidence="1 8" id="KW-0963">Cytoplasm</keyword>
<evidence type="ECO:0000313" key="10">
    <source>
        <dbReference type="EMBL" id="QEL12805.1"/>
    </source>
</evidence>
<reference evidence="10 11" key="1">
    <citation type="submission" date="2019-08" db="EMBL/GenBank/DDBJ databases">
        <title>Complete genome sequence of Kushneria sp. YCWA18, a halophilic phosphate-solubilizing bacterium isolated from Daqiao saltern in China.</title>
        <authorList>
            <person name="Du G.-X."/>
            <person name="Qu L.-Y."/>
        </authorList>
    </citation>
    <scope>NUCLEOTIDE SEQUENCE [LARGE SCALE GENOMIC DNA]</scope>
    <source>
        <strain evidence="10 11">YCWA18</strain>
    </source>
</reference>
<keyword evidence="4 8" id="KW-0547">Nucleotide-binding</keyword>
<keyword evidence="3 8" id="KW-0479">Metal-binding</keyword>
<dbReference type="SUPFAM" id="SSF53448">
    <property type="entry name" value="Nucleotide-diphospho-sugar transferases"/>
    <property type="match status" value="1"/>
</dbReference>
<evidence type="ECO:0000256" key="1">
    <source>
        <dbReference type="ARBA" id="ARBA00022490"/>
    </source>
</evidence>
<evidence type="ECO:0000256" key="3">
    <source>
        <dbReference type="ARBA" id="ARBA00022723"/>
    </source>
</evidence>
<evidence type="ECO:0000256" key="8">
    <source>
        <dbReference type="HAMAP-Rule" id="MF_00316"/>
    </source>
</evidence>
<dbReference type="Pfam" id="PF12804">
    <property type="entry name" value="NTP_transf_3"/>
    <property type="match status" value="1"/>
</dbReference>
<keyword evidence="6 8" id="KW-0342">GTP-binding</keyword>
<evidence type="ECO:0000256" key="5">
    <source>
        <dbReference type="ARBA" id="ARBA00022842"/>
    </source>
</evidence>
<dbReference type="KEGG" id="kuy:FY550_08995"/>
<feature type="binding site" evidence="8">
    <location>
        <position position="52"/>
    </location>
    <ligand>
        <name>GTP</name>
        <dbReference type="ChEBI" id="CHEBI:37565"/>
    </ligand>
</feature>
<feature type="binding site" evidence="8">
    <location>
        <begin position="11"/>
        <end position="13"/>
    </location>
    <ligand>
        <name>GTP</name>
        <dbReference type="ChEBI" id="CHEBI:37565"/>
    </ligand>
</feature>